<dbReference type="EMBL" id="JAAMPC010000002">
    <property type="protein sequence ID" value="KAG2327934.1"/>
    <property type="molecule type" value="Genomic_DNA"/>
</dbReference>
<evidence type="ECO:0000313" key="3">
    <source>
        <dbReference type="Proteomes" id="UP000886595"/>
    </source>
</evidence>
<dbReference type="Proteomes" id="UP000886595">
    <property type="component" value="Unassembled WGS sequence"/>
</dbReference>
<name>A0A8X7WDX5_BRACI</name>
<accession>A0A8X7WDX5</accession>
<feature type="region of interest" description="Disordered" evidence="1">
    <location>
        <begin position="1"/>
        <end position="27"/>
    </location>
</feature>
<sequence>MSLSGRFSRSEKRKDKGRSERDTASLDFDQRQLIIYSERQLREDVEGQDPVDEEDVVDGAEENAIVIVDNAKEDPITNQNMCITIRMEPSRNCM</sequence>
<proteinExistence type="predicted"/>
<comment type="caution">
    <text evidence="2">The sequence shown here is derived from an EMBL/GenBank/DDBJ whole genome shotgun (WGS) entry which is preliminary data.</text>
</comment>
<gene>
    <name evidence="2" type="ORF">Bca52824_010662</name>
</gene>
<reference evidence="2 3" key="1">
    <citation type="submission" date="2020-02" db="EMBL/GenBank/DDBJ databases">
        <authorList>
            <person name="Ma Q."/>
            <person name="Huang Y."/>
            <person name="Song X."/>
            <person name="Pei D."/>
        </authorList>
    </citation>
    <scope>NUCLEOTIDE SEQUENCE [LARGE SCALE GENOMIC DNA]</scope>
    <source>
        <strain evidence="2">Sxm20200214</strain>
        <tissue evidence="2">Leaf</tissue>
    </source>
</reference>
<feature type="compositionally biased region" description="Basic and acidic residues" evidence="1">
    <location>
        <begin position="8"/>
        <end position="27"/>
    </location>
</feature>
<keyword evidence="3" id="KW-1185">Reference proteome</keyword>
<dbReference type="AlphaFoldDB" id="A0A8X7WDX5"/>
<protein>
    <submittedName>
        <fullName evidence="2">Uncharacterized protein</fullName>
    </submittedName>
</protein>
<evidence type="ECO:0000313" key="2">
    <source>
        <dbReference type="EMBL" id="KAG2327934.1"/>
    </source>
</evidence>
<evidence type="ECO:0000256" key="1">
    <source>
        <dbReference type="SAM" id="MobiDB-lite"/>
    </source>
</evidence>
<organism evidence="2 3">
    <name type="scientific">Brassica carinata</name>
    <name type="common">Ethiopian mustard</name>
    <name type="synonym">Abyssinian cabbage</name>
    <dbReference type="NCBI Taxonomy" id="52824"/>
    <lineage>
        <taxon>Eukaryota</taxon>
        <taxon>Viridiplantae</taxon>
        <taxon>Streptophyta</taxon>
        <taxon>Embryophyta</taxon>
        <taxon>Tracheophyta</taxon>
        <taxon>Spermatophyta</taxon>
        <taxon>Magnoliopsida</taxon>
        <taxon>eudicotyledons</taxon>
        <taxon>Gunneridae</taxon>
        <taxon>Pentapetalae</taxon>
        <taxon>rosids</taxon>
        <taxon>malvids</taxon>
        <taxon>Brassicales</taxon>
        <taxon>Brassicaceae</taxon>
        <taxon>Brassiceae</taxon>
        <taxon>Brassica</taxon>
    </lineage>
</organism>